<feature type="transmembrane region" description="Helical" evidence="3">
    <location>
        <begin position="58"/>
        <end position="82"/>
    </location>
</feature>
<evidence type="ECO:0000256" key="1">
    <source>
        <dbReference type="ARBA" id="ARBA00022679"/>
    </source>
</evidence>
<dbReference type="Proteomes" id="UP000887565">
    <property type="component" value="Unplaced"/>
</dbReference>
<keyword evidence="1" id="KW-0808">Transferase</keyword>
<evidence type="ECO:0000259" key="4">
    <source>
        <dbReference type="PROSITE" id="PS50206"/>
    </source>
</evidence>
<dbReference type="InterPro" id="IPR045078">
    <property type="entry name" value="TST/MPST-like"/>
</dbReference>
<organism evidence="5 6">
    <name type="scientific">Romanomermis culicivorax</name>
    <name type="common">Nematode worm</name>
    <dbReference type="NCBI Taxonomy" id="13658"/>
    <lineage>
        <taxon>Eukaryota</taxon>
        <taxon>Metazoa</taxon>
        <taxon>Ecdysozoa</taxon>
        <taxon>Nematoda</taxon>
        <taxon>Enoplea</taxon>
        <taxon>Dorylaimia</taxon>
        <taxon>Mermithida</taxon>
        <taxon>Mermithoidea</taxon>
        <taxon>Mermithidae</taxon>
        <taxon>Romanomermis</taxon>
    </lineage>
</organism>
<dbReference type="GO" id="GO:0005739">
    <property type="term" value="C:mitochondrion"/>
    <property type="evidence" value="ECO:0007669"/>
    <property type="project" value="TreeGrafter"/>
</dbReference>
<dbReference type="WBParaSite" id="nRc.2.0.1.t35172-RA">
    <property type="protein sequence ID" value="nRc.2.0.1.t35172-RA"/>
    <property type="gene ID" value="nRc.2.0.1.g35172"/>
</dbReference>
<sequence length="277" mass="31420">MYDPDRPIGTLQRMPGPPPQQPYYFADRVSYASPAGTGRYTKSAVTVEHYKPAFGPCMWILTILAILLVLILVICLILFFTWGSGYRGNGSGVSYYDKSGGPPHALEQPEFILNALKSGDRKLCVLDTAYMNPNYAQLYAEEHIPSAKFELLPRSTDAESPFRHFDINKVLNKNTNFGDQSVVTPLVNILDFQNYVRSLGVTKDCHVTLYDHGEAKNSILTATYVWYLFRLHNYNKVTIINGGLKAWKEWTKNEPRYQATNIISQNGNVEGDFQYER</sequence>
<dbReference type="SMART" id="SM00450">
    <property type="entry name" value="RHOD"/>
    <property type="match status" value="1"/>
</dbReference>
<dbReference type="PROSITE" id="PS50206">
    <property type="entry name" value="RHODANESE_3"/>
    <property type="match status" value="1"/>
</dbReference>
<accession>A0A915K8Z5</accession>
<keyword evidence="3" id="KW-0472">Membrane</keyword>
<dbReference type="InterPro" id="IPR001763">
    <property type="entry name" value="Rhodanese-like_dom"/>
</dbReference>
<dbReference type="Gene3D" id="3.40.250.10">
    <property type="entry name" value="Rhodanese-like domain"/>
    <property type="match status" value="1"/>
</dbReference>
<keyword evidence="3" id="KW-1133">Transmembrane helix</keyword>
<dbReference type="AlphaFoldDB" id="A0A915K8Z5"/>
<dbReference type="PANTHER" id="PTHR11364:SF27">
    <property type="entry name" value="SULFURTRANSFERASE"/>
    <property type="match status" value="1"/>
</dbReference>
<evidence type="ECO:0000256" key="2">
    <source>
        <dbReference type="ARBA" id="ARBA00022737"/>
    </source>
</evidence>
<feature type="domain" description="Rhodanese" evidence="4">
    <location>
        <begin position="119"/>
        <end position="249"/>
    </location>
</feature>
<keyword evidence="2" id="KW-0677">Repeat</keyword>
<dbReference type="PANTHER" id="PTHR11364">
    <property type="entry name" value="THIOSULFATE SULFERTANSFERASE"/>
    <property type="match status" value="1"/>
</dbReference>
<evidence type="ECO:0000313" key="5">
    <source>
        <dbReference type="Proteomes" id="UP000887565"/>
    </source>
</evidence>
<evidence type="ECO:0000313" key="6">
    <source>
        <dbReference type="WBParaSite" id="nRc.2.0.1.t35172-RA"/>
    </source>
</evidence>
<keyword evidence="3" id="KW-0812">Transmembrane</keyword>
<keyword evidence="5" id="KW-1185">Reference proteome</keyword>
<name>A0A915K8Z5_ROMCU</name>
<dbReference type="InterPro" id="IPR036873">
    <property type="entry name" value="Rhodanese-like_dom_sf"/>
</dbReference>
<proteinExistence type="predicted"/>
<reference evidence="6" key="1">
    <citation type="submission" date="2022-11" db="UniProtKB">
        <authorList>
            <consortium name="WormBaseParasite"/>
        </authorList>
    </citation>
    <scope>IDENTIFICATION</scope>
</reference>
<evidence type="ECO:0000256" key="3">
    <source>
        <dbReference type="SAM" id="Phobius"/>
    </source>
</evidence>
<dbReference type="GO" id="GO:0004792">
    <property type="term" value="F:thiosulfate-cyanide sulfurtransferase activity"/>
    <property type="evidence" value="ECO:0007669"/>
    <property type="project" value="TreeGrafter"/>
</dbReference>
<protein>
    <submittedName>
        <fullName evidence="6">Rhodanese domain-containing protein</fullName>
    </submittedName>
</protein>
<dbReference type="SUPFAM" id="SSF52821">
    <property type="entry name" value="Rhodanese/Cell cycle control phosphatase"/>
    <property type="match status" value="1"/>
</dbReference>